<sequence length="294" mass="31721">MDMKFIKDLLEQMLNQVQHQHTGDSKDVYEMIGKLEQIKSYLLTEAIHSNVFSGFPSLHSPTPQQPSPPIADQQSLVSNQQTTPLIAGQQVMTQAVDTVSLMNLGQPTPIVVQNPQPAGPFFRHPVHWQVVDENLFDAVDKPVLWFSKLVTKTMQEVLTVPPNKVSYLVKGSPLSSYAHSPLFLGMSLPVALHCSKLESMIGGAPGLLYNKSNTAMHIYWPSVSSYFKTPTMIDVSFQWKKHGPRHMLIVKVEEQGAGAGPSEAGAGAGPSEAGAGAEPSGAGASKRSKVGGGV</sequence>
<reference evidence="2" key="1">
    <citation type="submission" date="2019-05" db="EMBL/GenBank/DDBJ databases">
        <title>The de novo reference genome and transcriptome assemblies of the wild tomato species Solanum chilense.</title>
        <authorList>
            <person name="Stam R."/>
            <person name="Nosenko T."/>
            <person name="Hoerger A.C."/>
            <person name="Stephan W."/>
            <person name="Seidel M.A."/>
            <person name="Kuhn J.M.M."/>
            <person name="Haberer G."/>
            <person name="Tellier A."/>
        </authorList>
    </citation>
    <scope>NUCLEOTIDE SEQUENCE</scope>
    <source>
        <tissue evidence="2">Mature leaves</tissue>
    </source>
</reference>
<dbReference type="EMBL" id="RXGB01001523">
    <property type="protein sequence ID" value="TMW98577.1"/>
    <property type="molecule type" value="Genomic_DNA"/>
</dbReference>
<proteinExistence type="predicted"/>
<gene>
    <name evidence="2" type="ORF">EJD97_003846</name>
</gene>
<feature type="region of interest" description="Disordered" evidence="1">
    <location>
        <begin position="258"/>
        <end position="294"/>
    </location>
</feature>
<protein>
    <submittedName>
        <fullName evidence="2">Uncharacterized protein</fullName>
    </submittedName>
</protein>
<organism evidence="2">
    <name type="scientific">Solanum chilense</name>
    <name type="common">Tomato</name>
    <name type="synonym">Lycopersicon chilense</name>
    <dbReference type="NCBI Taxonomy" id="4083"/>
    <lineage>
        <taxon>Eukaryota</taxon>
        <taxon>Viridiplantae</taxon>
        <taxon>Streptophyta</taxon>
        <taxon>Embryophyta</taxon>
        <taxon>Tracheophyta</taxon>
        <taxon>Spermatophyta</taxon>
        <taxon>Magnoliopsida</taxon>
        <taxon>eudicotyledons</taxon>
        <taxon>Gunneridae</taxon>
        <taxon>Pentapetalae</taxon>
        <taxon>asterids</taxon>
        <taxon>lamiids</taxon>
        <taxon>Solanales</taxon>
        <taxon>Solanaceae</taxon>
        <taxon>Solanoideae</taxon>
        <taxon>Solaneae</taxon>
        <taxon>Solanum</taxon>
        <taxon>Solanum subgen. Lycopersicon</taxon>
    </lineage>
</organism>
<evidence type="ECO:0000313" key="2">
    <source>
        <dbReference type="EMBL" id="TMW98577.1"/>
    </source>
</evidence>
<feature type="region of interest" description="Disordered" evidence="1">
    <location>
        <begin position="57"/>
        <end position="77"/>
    </location>
</feature>
<dbReference type="AlphaFoldDB" id="A0A6N2BVV1"/>
<feature type="compositionally biased region" description="Low complexity" evidence="1">
    <location>
        <begin position="260"/>
        <end position="284"/>
    </location>
</feature>
<comment type="caution">
    <text evidence="2">The sequence shown here is derived from an EMBL/GenBank/DDBJ whole genome shotgun (WGS) entry which is preliminary data.</text>
</comment>
<evidence type="ECO:0000256" key="1">
    <source>
        <dbReference type="SAM" id="MobiDB-lite"/>
    </source>
</evidence>
<name>A0A6N2BVV1_SOLCI</name>
<accession>A0A6N2BVV1</accession>